<dbReference type="EMBL" id="JBJJXI010000097">
    <property type="protein sequence ID" value="KAL3393421.1"/>
    <property type="molecule type" value="Genomic_DNA"/>
</dbReference>
<name>A0ABD2WK46_9HYME</name>
<evidence type="ECO:0000313" key="3">
    <source>
        <dbReference type="Proteomes" id="UP001627154"/>
    </source>
</evidence>
<evidence type="ECO:0000313" key="2">
    <source>
        <dbReference type="EMBL" id="KAL3393421.1"/>
    </source>
</evidence>
<proteinExistence type="predicted"/>
<dbReference type="Proteomes" id="UP001627154">
    <property type="component" value="Unassembled WGS sequence"/>
</dbReference>
<comment type="caution">
    <text evidence="2">The sequence shown here is derived from an EMBL/GenBank/DDBJ whole genome shotgun (WGS) entry which is preliminary data.</text>
</comment>
<sequence length="149" mass="17315">MNKIHLLCGVSINQDEWNDIFDIELAPRRFVTKLSSALWTDKILRNRALQVSRCKYSVSDQSPRKPLSPRKRAALRGCYLKFLRLKFRLSNPAQPTNSDKKKILKIKEEEKKLNSYLSHYIDDLVKQVQSDDSSGTEEDYSQWSSSHSP</sequence>
<keyword evidence="3" id="KW-1185">Reference proteome</keyword>
<organism evidence="2 3">
    <name type="scientific">Trichogramma kaykai</name>
    <dbReference type="NCBI Taxonomy" id="54128"/>
    <lineage>
        <taxon>Eukaryota</taxon>
        <taxon>Metazoa</taxon>
        <taxon>Ecdysozoa</taxon>
        <taxon>Arthropoda</taxon>
        <taxon>Hexapoda</taxon>
        <taxon>Insecta</taxon>
        <taxon>Pterygota</taxon>
        <taxon>Neoptera</taxon>
        <taxon>Endopterygota</taxon>
        <taxon>Hymenoptera</taxon>
        <taxon>Apocrita</taxon>
        <taxon>Proctotrupomorpha</taxon>
        <taxon>Chalcidoidea</taxon>
        <taxon>Trichogrammatidae</taxon>
        <taxon>Trichogramma</taxon>
    </lineage>
</organism>
<accession>A0ABD2WK46</accession>
<protein>
    <submittedName>
        <fullName evidence="2">Uncharacterized protein</fullName>
    </submittedName>
</protein>
<gene>
    <name evidence="2" type="ORF">TKK_012104</name>
</gene>
<dbReference type="AlphaFoldDB" id="A0ABD2WK46"/>
<reference evidence="2 3" key="1">
    <citation type="journal article" date="2024" name="bioRxiv">
        <title>A reference genome for Trichogramma kaykai: A tiny desert-dwelling parasitoid wasp with competing sex-ratio distorters.</title>
        <authorList>
            <person name="Culotta J."/>
            <person name="Lindsey A.R."/>
        </authorList>
    </citation>
    <scope>NUCLEOTIDE SEQUENCE [LARGE SCALE GENOMIC DNA]</scope>
    <source>
        <strain evidence="2 3">KSX58</strain>
    </source>
</reference>
<feature type="region of interest" description="Disordered" evidence="1">
    <location>
        <begin position="128"/>
        <end position="149"/>
    </location>
</feature>
<evidence type="ECO:0000256" key="1">
    <source>
        <dbReference type="SAM" id="MobiDB-lite"/>
    </source>
</evidence>